<sequence>MPVSVGFMKKLDKVSPDMREILIGLLEEIEKQREESVGRKDFLRFAQRTEENFQQTWKVIRELADAQRRTEERVSKLEKAIERLAEAQRKTEERVSKLEETVERLAEAQKKTEERVSKLEEAIERLAEAQRKTEERVSRLEETVERLAEAQKRTEERLNELSEAQRKTEEELRKLIGEHRKTREELGGLSHAVGYILEDRAYASLPELLKKDLSVDVEVLKRDFVELGPGRYEEVNILGKGQKNGEMVWIIGECKTQLKKRDVDTFLRKMSRIEHLFPGDKVYVAVTYQTSPQVREYLKKKGLKLYFSYQFRI</sequence>
<protein>
    <submittedName>
        <fullName evidence="2">Chordopoxvirus fusion protein</fullName>
    </submittedName>
</protein>
<dbReference type="EMBL" id="DQZW01000042">
    <property type="protein sequence ID" value="HDL89451.1"/>
    <property type="molecule type" value="Genomic_DNA"/>
</dbReference>
<name>A0A7C1AVS3_9BACT</name>
<feature type="coiled-coil region" evidence="1">
    <location>
        <begin position="60"/>
        <end position="185"/>
    </location>
</feature>
<accession>A0A7C1AVS3</accession>
<dbReference type="SUPFAM" id="SSF52980">
    <property type="entry name" value="Restriction endonuclease-like"/>
    <property type="match status" value="1"/>
</dbReference>
<gene>
    <name evidence="2" type="ORF">ENG14_00935</name>
</gene>
<reference evidence="2" key="1">
    <citation type="journal article" date="2020" name="mSystems">
        <title>Genome- and Community-Level Interaction Insights into Carbon Utilization and Element Cycling Functions of Hydrothermarchaeota in Hydrothermal Sediment.</title>
        <authorList>
            <person name="Zhou Z."/>
            <person name="Liu Y."/>
            <person name="Xu W."/>
            <person name="Pan J."/>
            <person name="Luo Z.H."/>
            <person name="Li M."/>
        </authorList>
    </citation>
    <scope>NUCLEOTIDE SEQUENCE [LARGE SCALE GENOMIC DNA]</scope>
    <source>
        <strain evidence="2">HyVt-19</strain>
    </source>
</reference>
<comment type="caution">
    <text evidence="2">The sequence shown here is derived from an EMBL/GenBank/DDBJ whole genome shotgun (WGS) entry which is preliminary data.</text>
</comment>
<dbReference type="PANTHER" id="PTHR38753:SF1">
    <property type="entry name" value="SLR1441 PROTEIN"/>
    <property type="match status" value="1"/>
</dbReference>
<dbReference type="PANTHER" id="PTHR38753">
    <property type="entry name" value="SLR1441 PROTEIN"/>
    <property type="match status" value="1"/>
</dbReference>
<evidence type="ECO:0000256" key="1">
    <source>
        <dbReference type="SAM" id="Coils"/>
    </source>
</evidence>
<dbReference type="Proteomes" id="UP000886355">
    <property type="component" value="Unassembled WGS sequence"/>
</dbReference>
<dbReference type="Gene3D" id="1.20.5.300">
    <property type="match status" value="1"/>
</dbReference>
<dbReference type="AlphaFoldDB" id="A0A7C1AVS3"/>
<evidence type="ECO:0000313" key="2">
    <source>
        <dbReference type="EMBL" id="HDL89451.1"/>
    </source>
</evidence>
<proteinExistence type="predicted"/>
<keyword evidence="1" id="KW-0175">Coiled coil</keyword>
<organism evidence="2">
    <name type="scientific">Thermodesulforhabdus norvegica</name>
    <dbReference type="NCBI Taxonomy" id="39841"/>
    <lineage>
        <taxon>Bacteria</taxon>
        <taxon>Pseudomonadati</taxon>
        <taxon>Thermodesulfobacteriota</taxon>
        <taxon>Syntrophobacteria</taxon>
        <taxon>Syntrophobacterales</taxon>
        <taxon>Thermodesulforhabdaceae</taxon>
        <taxon>Thermodesulforhabdus</taxon>
    </lineage>
</organism>
<dbReference type="InterPro" id="IPR011335">
    <property type="entry name" value="Restrct_endonuc-II-like"/>
</dbReference>